<dbReference type="InterPro" id="IPR012338">
    <property type="entry name" value="Beta-lactam/transpept-like"/>
</dbReference>
<dbReference type="Gene3D" id="3.40.710.10">
    <property type="entry name" value="DD-peptidase/beta-lactamase superfamily"/>
    <property type="match status" value="1"/>
</dbReference>
<evidence type="ECO:0000256" key="1">
    <source>
        <dbReference type="SAM" id="MobiDB-lite"/>
    </source>
</evidence>
<dbReference type="Proteomes" id="UP000245992">
    <property type="component" value="Unassembled WGS sequence"/>
</dbReference>
<protein>
    <recommendedName>
        <fullName evidence="2">Beta-lactamase-related domain-containing protein</fullName>
    </recommendedName>
</protein>
<dbReference type="EMBL" id="AZSP01000237">
    <property type="protein sequence ID" value="PVE09954.1"/>
    <property type="molecule type" value="Genomic_DNA"/>
</dbReference>
<evidence type="ECO:0000313" key="3">
    <source>
        <dbReference type="EMBL" id="PVE09954.1"/>
    </source>
</evidence>
<feature type="region of interest" description="Disordered" evidence="1">
    <location>
        <begin position="147"/>
        <end position="167"/>
    </location>
</feature>
<accession>A0A2T7T482</accession>
<dbReference type="InterPro" id="IPR001466">
    <property type="entry name" value="Beta-lactam-related"/>
</dbReference>
<sequence>MGTAPARTDPSATTVPARYALFSPEWLGGSNAAFAALPADESAAIRVSLDITDAPEGTADALDILIDLTTGALRFTAGHSAVRPTLAFTLTHADAGTLLFGDQTRRTRLFEHGGLRLEGAFLFVFFLDRIFQQDVSGELARLRAGTAGLVEPPGPPPARRTHRPVVGREEDETAAVESAHDTLPRTMAVLRAELGRTTPGAQLYVSHASSRTAVSVALGESRPQVPFTRRSWPIWYCCSKAVGAVAVGQLWERGLLDPLRPVAEYLPWFEGEGREKITLFQLLTHTTPVPMALDPLHGTFAAPAGVRREQLRTMRIPLGAAPGTRINYAPWWAWFLLADIVRAVDGRSYERYLTEEVLAPCGMTDTRMVLTAEEYRDVAGRLPLIHITGGGFPAEPTQWYATEASCTRPIQGLNMRGPIEDLGRFFETLLADGQGTGGRILRPQTVMAMTARHRVGLTDAFGNADWGLGFRLESHHLGKEYTAFSQYASRRAFGHYGLWTSVAFADPDTGVVAAVHLNGKASQDEHQQRMLAIGDAIHHDLGLV</sequence>
<comment type="caution">
    <text evidence="3">The sequence shown here is derived from an EMBL/GenBank/DDBJ whole genome shotgun (WGS) entry which is preliminary data.</text>
</comment>
<gene>
    <name evidence="3" type="ORF">Y717_22550</name>
</gene>
<organism evidence="3 4">
    <name type="scientific">Streptomyces scopuliridis RB72</name>
    <dbReference type="NCBI Taxonomy" id="1440053"/>
    <lineage>
        <taxon>Bacteria</taxon>
        <taxon>Bacillati</taxon>
        <taxon>Actinomycetota</taxon>
        <taxon>Actinomycetes</taxon>
        <taxon>Kitasatosporales</taxon>
        <taxon>Streptomycetaceae</taxon>
        <taxon>Streptomyces</taxon>
    </lineage>
</organism>
<dbReference type="PANTHER" id="PTHR43283">
    <property type="entry name" value="BETA-LACTAMASE-RELATED"/>
    <property type="match status" value="1"/>
</dbReference>
<dbReference type="SUPFAM" id="SSF56601">
    <property type="entry name" value="beta-lactamase/transpeptidase-like"/>
    <property type="match status" value="1"/>
</dbReference>
<dbReference type="AlphaFoldDB" id="A0A2T7T482"/>
<reference evidence="3 4" key="1">
    <citation type="submission" date="2013-12" db="EMBL/GenBank/DDBJ databases">
        <title>Annotated genome of Streptomyces scopuliridis.</title>
        <authorList>
            <person name="Olson J.B."/>
        </authorList>
    </citation>
    <scope>NUCLEOTIDE SEQUENCE [LARGE SCALE GENOMIC DNA]</scope>
    <source>
        <strain evidence="3 4">RB72</strain>
    </source>
</reference>
<dbReference type="Pfam" id="PF00144">
    <property type="entry name" value="Beta-lactamase"/>
    <property type="match status" value="1"/>
</dbReference>
<dbReference type="OrthoDB" id="9809635at2"/>
<evidence type="ECO:0000259" key="2">
    <source>
        <dbReference type="Pfam" id="PF00144"/>
    </source>
</evidence>
<feature type="domain" description="Beta-lactamase-related" evidence="2">
    <location>
        <begin position="196"/>
        <end position="529"/>
    </location>
</feature>
<dbReference type="InterPro" id="IPR050789">
    <property type="entry name" value="Diverse_Enzym_Activities"/>
</dbReference>
<dbReference type="STRING" id="1440053.GCA_000718095_03041"/>
<keyword evidence="4" id="KW-1185">Reference proteome</keyword>
<name>A0A2T7T482_9ACTN</name>
<dbReference type="RefSeq" id="WP_030352122.1">
    <property type="nucleotide sequence ID" value="NZ_AZSP01000237.1"/>
</dbReference>
<proteinExistence type="predicted"/>
<evidence type="ECO:0000313" key="4">
    <source>
        <dbReference type="Proteomes" id="UP000245992"/>
    </source>
</evidence>